<gene>
    <name evidence="3" type="ORF">C5167_014431</name>
</gene>
<keyword evidence="2" id="KW-1133">Transmembrane helix</keyword>
<organism evidence="3 4">
    <name type="scientific">Papaver somniferum</name>
    <name type="common">Opium poppy</name>
    <dbReference type="NCBI Taxonomy" id="3469"/>
    <lineage>
        <taxon>Eukaryota</taxon>
        <taxon>Viridiplantae</taxon>
        <taxon>Streptophyta</taxon>
        <taxon>Embryophyta</taxon>
        <taxon>Tracheophyta</taxon>
        <taxon>Spermatophyta</taxon>
        <taxon>Magnoliopsida</taxon>
        <taxon>Ranunculales</taxon>
        <taxon>Papaveraceae</taxon>
        <taxon>Papaveroideae</taxon>
        <taxon>Papaver</taxon>
    </lineage>
</organism>
<keyword evidence="2" id="KW-0812">Transmembrane</keyword>
<feature type="transmembrane region" description="Helical" evidence="2">
    <location>
        <begin position="6"/>
        <end position="25"/>
    </location>
</feature>
<keyword evidence="2" id="KW-0472">Membrane</keyword>
<dbReference type="EMBL" id="CM010717">
    <property type="protein sequence ID" value="RZC55569.1"/>
    <property type="molecule type" value="Genomic_DNA"/>
</dbReference>
<feature type="coiled-coil region" evidence="1">
    <location>
        <begin position="119"/>
        <end position="146"/>
    </location>
</feature>
<dbReference type="Proteomes" id="UP000316621">
    <property type="component" value="Chromosome 3"/>
</dbReference>
<evidence type="ECO:0000313" key="3">
    <source>
        <dbReference type="EMBL" id="RZC55569.1"/>
    </source>
</evidence>
<dbReference type="Gramene" id="RZC55569">
    <property type="protein sequence ID" value="RZC55569"/>
    <property type="gene ID" value="C5167_014431"/>
</dbReference>
<evidence type="ECO:0000313" key="4">
    <source>
        <dbReference type="Proteomes" id="UP000316621"/>
    </source>
</evidence>
<proteinExistence type="predicted"/>
<reference evidence="3 4" key="1">
    <citation type="journal article" date="2018" name="Science">
        <title>The opium poppy genome and morphinan production.</title>
        <authorList>
            <person name="Guo L."/>
            <person name="Winzer T."/>
            <person name="Yang X."/>
            <person name="Li Y."/>
            <person name="Ning Z."/>
            <person name="He Z."/>
            <person name="Teodor R."/>
            <person name="Lu Y."/>
            <person name="Bowser T.A."/>
            <person name="Graham I.A."/>
            <person name="Ye K."/>
        </authorList>
    </citation>
    <scope>NUCLEOTIDE SEQUENCE [LARGE SCALE GENOMIC DNA]</scope>
    <source>
        <strain evidence="4">cv. HN1</strain>
        <tissue evidence="3">Leaves</tissue>
    </source>
</reference>
<name>A0A4Y7J763_PAPSO</name>
<dbReference type="AlphaFoldDB" id="A0A4Y7J763"/>
<sequence length="182" mass="20378">MAGYLFQHLLKIFLTFVIFLLVLAYRSPDLSLSFEHDVNVWMAPDLMITSHLSFQVVGSTVVLLPALGADPSSSSTEISEIEMQMASKTVVIGVRSKKPDESPSLRSLKASCSHRKARLDLERSNNSSLSQQIKNLSTKCREREHELNENLLKDQAVQLFDVGVEKSDYVDGKAYQSQEESD</sequence>
<keyword evidence="4" id="KW-1185">Reference proteome</keyword>
<keyword evidence="1" id="KW-0175">Coiled coil</keyword>
<protein>
    <submittedName>
        <fullName evidence="3">Uncharacterized protein</fullName>
    </submittedName>
</protein>
<accession>A0A4Y7J763</accession>
<evidence type="ECO:0000256" key="1">
    <source>
        <dbReference type="SAM" id="Coils"/>
    </source>
</evidence>
<evidence type="ECO:0000256" key="2">
    <source>
        <dbReference type="SAM" id="Phobius"/>
    </source>
</evidence>